<name>A0A0K1PVE4_9BACT</name>
<organism evidence="1 2">
    <name type="scientific">Labilithrix luteola</name>
    <dbReference type="NCBI Taxonomy" id="1391654"/>
    <lineage>
        <taxon>Bacteria</taxon>
        <taxon>Pseudomonadati</taxon>
        <taxon>Myxococcota</taxon>
        <taxon>Polyangia</taxon>
        <taxon>Polyangiales</taxon>
        <taxon>Labilitrichaceae</taxon>
        <taxon>Labilithrix</taxon>
    </lineage>
</organism>
<protein>
    <recommendedName>
        <fullName evidence="3">Lipoprotein</fullName>
    </recommendedName>
</protein>
<dbReference type="Proteomes" id="UP000064967">
    <property type="component" value="Chromosome"/>
</dbReference>
<dbReference type="RefSeq" id="WP_146648624.1">
    <property type="nucleotide sequence ID" value="NZ_CP012333.1"/>
</dbReference>
<dbReference type="STRING" id="1391654.AKJ09_04166"/>
<dbReference type="PROSITE" id="PS51257">
    <property type="entry name" value="PROKAR_LIPOPROTEIN"/>
    <property type="match status" value="1"/>
</dbReference>
<gene>
    <name evidence="1" type="ORF">AKJ09_04166</name>
</gene>
<dbReference type="PATRIC" id="fig|1391654.3.peg.4221"/>
<sequence length="281" mass="28407">MKLNFLSIRSVKHTCALTLAALSTLLLVSGCKEKEEAKGLVVDAAVTATPAPVDAGPVDINQCPGCQLAPTPTWTFEGIYRDDKCTDPLAQTVTPACAAVPAIGQVSLTYIDEVGGRKVNEGATVTLTEIIAPSTPRFRKTTKGCVHANEAAVDVTPNTCAGARVCRDATGTLACAGCRTFANGCPDFEETRTYAAVNDPVAKGGVATGAAPSQFGNLAACCNALATQAKSLGASPEAGVLLSAAAQCSALAKSGSANSPELAALKGLLAGRNVPAVCKGL</sequence>
<evidence type="ECO:0008006" key="3">
    <source>
        <dbReference type="Google" id="ProtNLM"/>
    </source>
</evidence>
<dbReference type="EMBL" id="CP012333">
    <property type="protein sequence ID" value="AKU97502.1"/>
    <property type="molecule type" value="Genomic_DNA"/>
</dbReference>
<dbReference type="KEGG" id="llu:AKJ09_04166"/>
<dbReference type="AlphaFoldDB" id="A0A0K1PVE4"/>
<proteinExistence type="predicted"/>
<reference evidence="1 2" key="1">
    <citation type="submission" date="2015-08" db="EMBL/GenBank/DDBJ databases">
        <authorList>
            <person name="Babu N.S."/>
            <person name="Beckwith C.J."/>
            <person name="Beseler K.G."/>
            <person name="Brison A."/>
            <person name="Carone J.V."/>
            <person name="Caskin T.P."/>
            <person name="Diamond M."/>
            <person name="Durham M.E."/>
            <person name="Foxe J.M."/>
            <person name="Go M."/>
            <person name="Henderson B.A."/>
            <person name="Jones I.B."/>
            <person name="McGettigan J.A."/>
            <person name="Micheletti S.J."/>
            <person name="Nasrallah M.E."/>
            <person name="Ortiz D."/>
            <person name="Piller C.R."/>
            <person name="Privatt S.R."/>
            <person name="Schneider S.L."/>
            <person name="Sharp S."/>
            <person name="Smith T.C."/>
            <person name="Stanton J.D."/>
            <person name="Ullery H.E."/>
            <person name="Wilson R.J."/>
            <person name="Serrano M.G."/>
            <person name="Buck G."/>
            <person name="Lee V."/>
            <person name="Wang Y."/>
            <person name="Carvalho R."/>
            <person name="Voegtly L."/>
            <person name="Shi R."/>
            <person name="Duckworth R."/>
            <person name="Johnson A."/>
            <person name="Loviza R."/>
            <person name="Walstead R."/>
            <person name="Shah Z."/>
            <person name="Kiflezghi M."/>
            <person name="Wade K."/>
            <person name="Ball S.L."/>
            <person name="Bradley K.W."/>
            <person name="Asai D.J."/>
            <person name="Bowman C.A."/>
            <person name="Russell D.A."/>
            <person name="Pope W.H."/>
            <person name="Jacobs-Sera D."/>
            <person name="Hendrix R.W."/>
            <person name="Hatfull G.F."/>
        </authorList>
    </citation>
    <scope>NUCLEOTIDE SEQUENCE [LARGE SCALE GENOMIC DNA]</scope>
    <source>
        <strain evidence="1 2">DSM 27648</strain>
    </source>
</reference>
<evidence type="ECO:0000313" key="2">
    <source>
        <dbReference type="Proteomes" id="UP000064967"/>
    </source>
</evidence>
<keyword evidence="2" id="KW-1185">Reference proteome</keyword>
<evidence type="ECO:0000313" key="1">
    <source>
        <dbReference type="EMBL" id="AKU97502.1"/>
    </source>
</evidence>
<accession>A0A0K1PVE4</accession>